<protein>
    <submittedName>
        <fullName evidence="1">Uncharacterized protein</fullName>
    </submittedName>
</protein>
<gene>
    <name evidence="1" type="ORF">GCM10020367_59030</name>
</gene>
<dbReference type="Proteomes" id="UP001499990">
    <property type="component" value="Unassembled WGS sequence"/>
</dbReference>
<evidence type="ECO:0000313" key="1">
    <source>
        <dbReference type="EMBL" id="GAA3378651.1"/>
    </source>
</evidence>
<comment type="caution">
    <text evidence="1">The sequence shown here is derived from an EMBL/GenBank/DDBJ whole genome shotgun (WGS) entry which is preliminary data.</text>
</comment>
<reference evidence="2" key="1">
    <citation type="journal article" date="2019" name="Int. J. Syst. Evol. Microbiol.">
        <title>The Global Catalogue of Microorganisms (GCM) 10K type strain sequencing project: providing services to taxonomists for standard genome sequencing and annotation.</title>
        <authorList>
            <consortium name="The Broad Institute Genomics Platform"/>
            <consortium name="The Broad Institute Genome Sequencing Center for Infectious Disease"/>
            <person name="Wu L."/>
            <person name="Ma J."/>
        </authorList>
    </citation>
    <scope>NUCLEOTIDE SEQUENCE [LARGE SCALE GENOMIC DNA]</scope>
    <source>
        <strain evidence="2">JCM 9651</strain>
    </source>
</reference>
<sequence length="110" mass="11181">MLQPHACRAAAVGLAPAGIPVYGAAAQTRVESSPTVVIRLVEASGGREHTHHLGARIGLASSLRRSRTAASELARLGTISAAASVPGTIRVGCRSSEGAVDQAVGMAWSR</sequence>
<organism evidence="1 2">
    <name type="scientific">Streptomyces sannanensis</name>
    <dbReference type="NCBI Taxonomy" id="285536"/>
    <lineage>
        <taxon>Bacteria</taxon>
        <taxon>Bacillati</taxon>
        <taxon>Actinomycetota</taxon>
        <taxon>Actinomycetes</taxon>
        <taxon>Kitasatosporales</taxon>
        <taxon>Streptomycetaceae</taxon>
        <taxon>Streptomyces</taxon>
    </lineage>
</organism>
<accession>A0ABP6SKF9</accession>
<evidence type="ECO:0000313" key="2">
    <source>
        <dbReference type="Proteomes" id="UP001499990"/>
    </source>
</evidence>
<dbReference type="EMBL" id="BAAAYL010000001">
    <property type="protein sequence ID" value="GAA3378651.1"/>
    <property type="molecule type" value="Genomic_DNA"/>
</dbReference>
<name>A0ABP6SKF9_9ACTN</name>
<proteinExistence type="predicted"/>
<keyword evidence="2" id="KW-1185">Reference proteome</keyword>